<comment type="caution">
    <text evidence="1">The sequence shown here is derived from an EMBL/GenBank/DDBJ whole genome shotgun (WGS) entry which is preliminary data.</text>
</comment>
<protein>
    <submittedName>
        <fullName evidence="1">Uncharacterized protein</fullName>
    </submittedName>
</protein>
<sequence>MFGRFRFLDPYRCAAANIAREGATYLTDFIEEVGLDSLVFLPYHEGFEITQLYFNKKYIYKFLPFVLVGLDGK</sequence>
<dbReference type="Proteomes" id="UP001161390">
    <property type="component" value="Unassembled WGS sequence"/>
</dbReference>
<reference evidence="1" key="1">
    <citation type="journal article" date="2014" name="Int. J. Syst. Evol. Microbiol.">
        <title>Complete genome of a new Firmicutes species belonging to the dominant human colonic microbiota ('Ruminococcus bicirculans') reveals two chromosomes and a selective capacity to utilize plant glucans.</title>
        <authorList>
            <consortium name="NISC Comparative Sequencing Program"/>
            <person name="Wegmann U."/>
            <person name="Louis P."/>
            <person name="Goesmann A."/>
            <person name="Henrissat B."/>
            <person name="Duncan S.H."/>
            <person name="Flint H.J."/>
        </authorList>
    </citation>
    <scope>NUCLEOTIDE SEQUENCE</scope>
    <source>
        <strain evidence="1">NBRC 108216</strain>
    </source>
</reference>
<keyword evidence="2" id="KW-1185">Reference proteome</keyword>
<proteinExistence type="predicted"/>
<gene>
    <name evidence="1" type="ORF">GCM10007854_30720</name>
</gene>
<evidence type="ECO:0000313" key="1">
    <source>
        <dbReference type="EMBL" id="GLQ22116.1"/>
    </source>
</evidence>
<accession>A0ABQ5V6B2</accession>
<organism evidence="1 2">
    <name type="scientific">Algimonas porphyrae</name>
    <dbReference type="NCBI Taxonomy" id="1128113"/>
    <lineage>
        <taxon>Bacteria</taxon>
        <taxon>Pseudomonadati</taxon>
        <taxon>Pseudomonadota</taxon>
        <taxon>Alphaproteobacteria</taxon>
        <taxon>Maricaulales</taxon>
        <taxon>Robiginitomaculaceae</taxon>
        <taxon>Algimonas</taxon>
    </lineage>
</organism>
<dbReference type="EMBL" id="BSNJ01000017">
    <property type="protein sequence ID" value="GLQ22116.1"/>
    <property type="molecule type" value="Genomic_DNA"/>
</dbReference>
<name>A0ABQ5V6B2_9PROT</name>
<reference evidence="1" key="2">
    <citation type="submission" date="2023-01" db="EMBL/GenBank/DDBJ databases">
        <title>Draft genome sequence of Algimonas porphyrae strain NBRC 108216.</title>
        <authorList>
            <person name="Sun Q."/>
            <person name="Mori K."/>
        </authorList>
    </citation>
    <scope>NUCLEOTIDE SEQUENCE</scope>
    <source>
        <strain evidence="1">NBRC 108216</strain>
    </source>
</reference>
<evidence type="ECO:0000313" key="2">
    <source>
        <dbReference type="Proteomes" id="UP001161390"/>
    </source>
</evidence>